<evidence type="ECO:0000313" key="2">
    <source>
        <dbReference type="Proteomes" id="UP000245802"/>
    </source>
</evidence>
<dbReference type="KEGG" id="gog:C1280_27255"/>
<dbReference type="RefSeq" id="WP_010047368.1">
    <property type="nucleotide sequence ID" value="NZ_CP025958.1"/>
</dbReference>
<organism evidence="1 2">
    <name type="scientific">Gemmata obscuriglobus</name>
    <dbReference type="NCBI Taxonomy" id="114"/>
    <lineage>
        <taxon>Bacteria</taxon>
        <taxon>Pseudomonadati</taxon>
        <taxon>Planctomycetota</taxon>
        <taxon>Planctomycetia</taxon>
        <taxon>Gemmatales</taxon>
        <taxon>Gemmataceae</taxon>
        <taxon>Gemmata</taxon>
    </lineage>
</organism>
<dbReference type="AlphaFoldDB" id="A0A2Z3H9Y0"/>
<keyword evidence="2" id="KW-1185">Reference proteome</keyword>
<accession>A0A2Z3H9Y0</accession>
<protein>
    <submittedName>
        <fullName evidence="1">Uncharacterized protein</fullName>
    </submittedName>
</protein>
<sequence>MSDTARVAEPLTLELDLPGPADGRYVARAGVPFALRVRGDLGSPVPAEVLVLGAGVRATPVGRDVRLPADATFLVCCSAAGPAHLHVELLVGGEEMASAAAYLSVLPAPVV</sequence>
<evidence type="ECO:0000313" key="1">
    <source>
        <dbReference type="EMBL" id="AWM40337.1"/>
    </source>
</evidence>
<name>A0A2Z3H9Y0_9BACT</name>
<dbReference type="EMBL" id="CP025958">
    <property type="protein sequence ID" value="AWM40337.1"/>
    <property type="molecule type" value="Genomic_DNA"/>
</dbReference>
<proteinExistence type="predicted"/>
<reference evidence="1 2" key="1">
    <citation type="submission" date="2018-01" db="EMBL/GenBank/DDBJ databases">
        <title>G. obscuriglobus.</title>
        <authorList>
            <person name="Franke J."/>
            <person name="Blomberg W."/>
            <person name="Selmecki A."/>
        </authorList>
    </citation>
    <scope>NUCLEOTIDE SEQUENCE [LARGE SCALE GENOMIC DNA]</scope>
    <source>
        <strain evidence="1 2">DSM 5831</strain>
    </source>
</reference>
<gene>
    <name evidence="1" type="ORF">C1280_27255</name>
</gene>
<dbReference type="Proteomes" id="UP000245802">
    <property type="component" value="Chromosome"/>
</dbReference>